<protein>
    <submittedName>
        <fullName evidence="2">Uncharacterized protein</fullName>
    </submittedName>
</protein>
<evidence type="ECO:0000313" key="3">
    <source>
        <dbReference type="Proteomes" id="UP000827092"/>
    </source>
</evidence>
<reference evidence="2 3" key="1">
    <citation type="journal article" date="2022" name="Nat. Ecol. Evol.">
        <title>A masculinizing supergene underlies an exaggerated male reproductive morph in a spider.</title>
        <authorList>
            <person name="Hendrickx F."/>
            <person name="De Corte Z."/>
            <person name="Sonet G."/>
            <person name="Van Belleghem S.M."/>
            <person name="Kostlbacher S."/>
            <person name="Vangestel C."/>
        </authorList>
    </citation>
    <scope>NUCLEOTIDE SEQUENCE [LARGE SCALE GENOMIC DNA]</scope>
    <source>
        <strain evidence="2">W744_W776</strain>
    </source>
</reference>
<keyword evidence="3" id="KW-1185">Reference proteome</keyword>
<comment type="caution">
    <text evidence="2">The sequence shown here is derived from an EMBL/GenBank/DDBJ whole genome shotgun (WGS) entry which is preliminary data.</text>
</comment>
<dbReference type="Proteomes" id="UP000827092">
    <property type="component" value="Unassembled WGS sequence"/>
</dbReference>
<dbReference type="AlphaFoldDB" id="A0AAV6VH46"/>
<feature type="compositionally biased region" description="Polar residues" evidence="1">
    <location>
        <begin position="1"/>
        <end position="19"/>
    </location>
</feature>
<gene>
    <name evidence="2" type="ORF">JTE90_008166</name>
</gene>
<accession>A0AAV6VH46</accession>
<proteinExistence type="predicted"/>
<feature type="compositionally biased region" description="Basic and acidic residues" evidence="1">
    <location>
        <begin position="26"/>
        <end position="46"/>
    </location>
</feature>
<organism evidence="2 3">
    <name type="scientific">Oedothorax gibbosus</name>
    <dbReference type="NCBI Taxonomy" id="931172"/>
    <lineage>
        <taxon>Eukaryota</taxon>
        <taxon>Metazoa</taxon>
        <taxon>Ecdysozoa</taxon>
        <taxon>Arthropoda</taxon>
        <taxon>Chelicerata</taxon>
        <taxon>Arachnida</taxon>
        <taxon>Araneae</taxon>
        <taxon>Araneomorphae</taxon>
        <taxon>Entelegynae</taxon>
        <taxon>Araneoidea</taxon>
        <taxon>Linyphiidae</taxon>
        <taxon>Erigoninae</taxon>
        <taxon>Oedothorax</taxon>
    </lineage>
</organism>
<feature type="region of interest" description="Disordered" evidence="1">
    <location>
        <begin position="1"/>
        <end position="48"/>
    </location>
</feature>
<evidence type="ECO:0000313" key="2">
    <source>
        <dbReference type="EMBL" id="KAG8194988.1"/>
    </source>
</evidence>
<evidence type="ECO:0000256" key="1">
    <source>
        <dbReference type="SAM" id="MobiDB-lite"/>
    </source>
</evidence>
<sequence length="73" mass="8005">MITYSTPRSFSPLFTSSGASGLPDCPADRLQSHQELNETATKDQDNRGGAAIRAFCEQLPQNGEKIIKRPIKL</sequence>
<name>A0AAV6VH46_9ARAC</name>
<dbReference type="EMBL" id="JAFNEN010000095">
    <property type="protein sequence ID" value="KAG8194988.1"/>
    <property type="molecule type" value="Genomic_DNA"/>
</dbReference>